<feature type="transmembrane region" description="Helical" evidence="5">
    <location>
        <begin position="399"/>
        <end position="418"/>
    </location>
</feature>
<dbReference type="GO" id="GO:0005886">
    <property type="term" value="C:plasma membrane"/>
    <property type="evidence" value="ECO:0007669"/>
    <property type="project" value="UniProtKB-SubCell"/>
</dbReference>
<comment type="subcellular location">
    <subcellularLocation>
        <location evidence="1">Membrane</location>
        <topology evidence="1">Multi-pass membrane protein</topology>
    </subcellularLocation>
</comment>
<feature type="transmembrane region" description="Helical" evidence="5">
    <location>
        <begin position="201"/>
        <end position="224"/>
    </location>
</feature>
<feature type="transmembrane region" description="Helical" evidence="5">
    <location>
        <begin position="65"/>
        <end position="83"/>
    </location>
</feature>
<comment type="caution">
    <text evidence="7">The sequence shown here is derived from an EMBL/GenBank/DDBJ whole genome shotgun (WGS) entry which is preliminary data.</text>
</comment>
<evidence type="ECO:0000259" key="6">
    <source>
        <dbReference type="Pfam" id="PF00324"/>
    </source>
</evidence>
<keyword evidence="4 5" id="KW-0472">Membrane</keyword>
<feature type="domain" description="Amino acid permease/ SLC12A" evidence="6">
    <location>
        <begin position="44"/>
        <end position="381"/>
    </location>
</feature>
<accession>A0A940MET4</accession>
<evidence type="ECO:0000313" key="7">
    <source>
        <dbReference type="EMBL" id="MBP0457801.1"/>
    </source>
</evidence>
<dbReference type="GO" id="GO:0022857">
    <property type="term" value="F:transmembrane transporter activity"/>
    <property type="evidence" value="ECO:0007669"/>
    <property type="project" value="InterPro"/>
</dbReference>
<evidence type="ECO:0000256" key="3">
    <source>
        <dbReference type="ARBA" id="ARBA00022989"/>
    </source>
</evidence>
<reference evidence="7" key="1">
    <citation type="submission" date="2021-03" db="EMBL/GenBank/DDBJ databases">
        <title>Whole genome sequence of Streptomyces bomunensis MMS17-BM035.</title>
        <authorList>
            <person name="Lee J.H."/>
        </authorList>
    </citation>
    <scope>NUCLEOTIDE SEQUENCE</scope>
    <source>
        <strain evidence="7">MMS17-BM035</strain>
    </source>
</reference>
<proteinExistence type="predicted"/>
<dbReference type="InterPro" id="IPR004841">
    <property type="entry name" value="AA-permease/SLC12A_dom"/>
</dbReference>
<dbReference type="Gene3D" id="1.20.1740.10">
    <property type="entry name" value="Amino acid/polyamine transporter I"/>
    <property type="match status" value="1"/>
</dbReference>
<feature type="transmembrane region" description="Helical" evidence="5">
    <location>
        <begin position="138"/>
        <end position="161"/>
    </location>
</feature>
<organism evidence="7 8">
    <name type="scientific">Streptomyces montanisoli</name>
    <dbReference type="NCBI Taxonomy" id="2798581"/>
    <lineage>
        <taxon>Bacteria</taxon>
        <taxon>Bacillati</taxon>
        <taxon>Actinomycetota</taxon>
        <taxon>Actinomycetes</taxon>
        <taxon>Kitasatosporales</taxon>
        <taxon>Streptomycetaceae</taxon>
        <taxon>Streptomyces</taxon>
    </lineage>
</organism>
<feature type="transmembrane region" description="Helical" evidence="5">
    <location>
        <begin position="245"/>
        <end position="266"/>
    </location>
</feature>
<dbReference type="Proteomes" id="UP000670475">
    <property type="component" value="Unassembled WGS sequence"/>
</dbReference>
<dbReference type="Pfam" id="PF00324">
    <property type="entry name" value="AA_permease"/>
    <property type="match status" value="1"/>
</dbReference>
<evidence type="ECO:0000256" key="4">
    <source>
        <dbReference type="ARBA" id="ARBA00023136"/>
    </source>
</evidence>
<feature type="transmembrane region" description="Helical" evidence="5">
    <location>
        <begin position="424"/>
        <end position="443"/>
    </location>
</feature>
<protein>
    <submittedName>
        <fullName evidence="7">APC family permease</fullName>
    </submittedName>
</protein>
<feature type="transmembrane region" description="Helical" evidence="5">
    <location>
        <begin position="297"/>
        <end position="322"/>
    </location>
</feature>
<dbReference type="PANTHER" id="PTHR42770:SF8">
    <property type="entry name" value="PUTRESCINE IMPORTER PUUP"/>
    <property type="match status" value="1"/>
</dbReference>
<evidence type="ECO:0000256" key="5">
    <source>
        <dbReference type="SAM" id="Phobius"/>
    </source>
</evidence>
<keyword evidence="8" id="KW-1185">Reference proteome</keyword>
<dbReference type="PANTHER" id="PTHR42770">
    <property type="entry name" value="AMINO ACID TRANSPORTER-RELATED"/>
    <property type="match status" value="1"/>
</dbReference>
<feature type="transmembrane region" description="Helical" evidence="5">
    <location>
        <begin position="28"/>
        <end position="53"/>
    </location>
</feature>
<dbReference type="RefSeq" id="WP_209339563.1">
    <property type="nucleotide sequence ID" value="NZ_JAGIQL010000028.1"/>
</dbReference>
<sequence length="457" mass="47680">MARERTAAERTAAEHAAAPRTPALAARLGLLSVVLFGVAYMSPSIVMTTFGVISSTSGGAAPTAYVVATVAMLITALSYGKMARILPASGSAYTYAREMIDSRVGFLVGWAILLDYFFLPMVAWLIQSLYLNAQFPAVPVWGWLIANIVVTTGINILGTVLADRVNKVLMGLTVAGIAAFVVMCLHHLGGGSAGSAAAPLWSGHVTVGAVSAAAAIAAYSFLGFDAVSTLSEETVDAGRTIPRGIVLTVLAGGLVFVVVAYVMQWVHPGGHFADESTASYTMSVLVGGRTFADVVNVVVLIGGFASGLAIQASTSRLMYVMGRDGVLPRRFFGRLHARLKTPVLNLLLVGAAAFIALSLSLATATSFINFGAFTAFTMVNVCVVAHFVRNRGTGAGLPLFGHVVLPVLGAAVDVYLLTQLSSTAIWLGAGWLALGIVYLVALTRGFRRPPPAMNLAE</sequence>
<gene>
    <name evidence="7" type="ORF">JFN87_09850</name>
</gene>
<feature type="transmembrane region" description="Helical" evidence="5">
    <location>
        <begin position="168"/>
        <end position="189"/>
    </location>
</feature>
<dbReference type="PIRSF" id="PIRSF006060">
    <property type="entry name" value="AA_transporter"/>
    <property type="match status" value="1"/>
</dbReference>
<evidence type="ECO:0000256" key="1">
    <source>
        <dbReference type="ARBA" id="ARBA00004141"/>
    </source>
</evidence>
<evidence type="ECO:0000256" key="2">
    <source>
        <dbReference type="ARBA" id="ARBA00022692"/>
    </source>
</evidence>
<keyword evidence="2 5" id="KW-0812">Transmembrane</keyword>
<name>A0A940MET4_9ACTN</name>
<feature type="transmembrane region" description="Helical" evidence="5">
    <location>
        <begin position="367"/>
        <end position="387"/>
    </location>
</feature>
<keyword evidence="3 5" id="KW-1133">Transmembrane helix</keyword>
<feature type="transmembrane region" description="Helical" evidence="5">
    <location>
        <begin position="104"/>
        <end position="126"/>
    </location>
</feature>
<dbReference type="EMBL" id="JAGIQL010000028">
    <property type="protein sequence ID" value="MBP0457801.1"/>
    <property type="molecule type" value="Genomic_DNA"/>
</dbReference>
<dbReference type="AlphaFoldDB" id="A0A940MET4"/>
<evidence type="ECO:0000313" key="8">
    <source>
        <dbReference type="Proteomes" id="UP000670475"/>
    </source>
</evidence>
<dbReference type="InterPro" id="IPR050367">
    <property type="entry name" value="APC_superfamily"/>
</dbReference>
<feature type="transmembrane region" description="Helical" evidence="5">
    <location>
        <begin position="343"/>
        <end position="361"/>
    </location>
</feature>